<accession>C5L8W8</accession>
<dbReference type="RefSeq" id="XP_002775010.1">
    <property type="nucleotide sequence ID" value="XM_002774964.1"/>
</dbReference>
<proteinExistence type="predicted"/>
<sequence>MASRRSCSTSGSSTTESSPREGVVRPPKGSKRKRNGKLCQHPGGCTRFAQGATNLCIGHGGGRRCQFPGCPRSAVGRSNKCVTHGGGRRCEFTGCSKSARGSTGFCFAHGGGARCRICGCGRVAHRSTGLCVNHGAGRECDYPLCKKLAPWPSMYCQSHQTIVEPSTRDVAESISTEATECCFYPSLALEDFNAMDCDNLIDYFPAGPDVDDDEEDSPMESIDEVNGDGPLLDFLACCSGRGNITDLENSVLSSTVEERVVSCALSARSLGTLGDILARFDEFLEH</sequence>
<feature type="region of interest" description="Disordered" evidence="1">
    <location>
        <begin position="1"/>
        <end position="36"/>
    </location>
</feature>
<dbReference type="OMA" id="EATECCF"/>
<evidence type="ECO:0000313" key="3">
    <source>
        <dbReference type="EMBL" id="EER06826.1"/>
    </source>
</evidence>
<dbReference type="GeneID" id="9056853"/>
<dbReference type="AlphaFoldDB" id="C5L8W8"/>
<dbReference type="PANTHER" id="PTHR31827">
    <property type="entry name" value="EMB|CAB89363.1"/>
    <property type="match status" value="1"/>
</dbReference>
<feature type="compositionally biased region" description="Low complexity" evidence="1">
    <location>
        <begin position="1"/>
        <end position="17"/>
    </location>
</feature>
<dbReference type="OrthoDB" id="77038at2759"/>
<feature type="domain" description="WRKY19-like zinc finger" evidence="2">
    <location>
        <begin position="62"/>
        <end position="86"/>
    </location>
</feature>
<keyword evidence="4" id="KW-1185">Reference proteome</keyword>
<evidence type="ECO:0000313" key="4">
    <source>
        <dbReference type="Proteomes" id="UP000007800"/>
    </source>
</evidence>
<name>C5L8W8_PERM5</name>
<dbReference type="Proteomes" id="UP000007800">
    <property type="component" value="Unassembled WGS sequence"/>
</dbReference>
<evidence type="ECO:0000256" key="1">
    <source>
        <dbReference type="SAM" id="MobiDB-lite"/>
    </source>
</evidence>
<dbReference type="Pfam" id="PF24906">
    <property type="entry name" value="Zf_WRKY19"/>
    <property type="match status" value="2"/>
</dbReference>
<protein>
    <recommendedName>
        <fullName evidence="2">WRKY19-like zinc finger domain-containing protein</fullName>
    </recommendedName>
</protein>
<dbReference type="InterPro" id="IPR056866">
    <property type="entry name" value="Znf_WRKY19"/>
</dbReference>
<dbReference type="InParanoid" id="C5L8W8"/>
<dbReference type="PANTHER" id="PTHR31827:SF59">
    <property type="entry name" value="WRKY TRANSCRIPTION FACTOR 19"/>
    <property type="match status" value="1"/>
</dbReference>
<organism evidence="4">
    <name type="scientific">Perkinsus marinus (strain ATCC 50983 / TXsc)</name>
    <dbReference type="NCBI Taxonomy" id="423536"/>
    <lineage>
        <taxon>Eukaryota</taxon>
        <taxon>Sar</taxon>
        <taxon>Alveolata</taxon>
        <taxon>Perkinsozoa</taxon>
        <taxon>Perkinsea</taxon>
        <taxon>Perkinsida</taxon>
        <taxon>Perkinsidae</taxon>
        <taxon>Perkinsus</taxon>
    </lineage>
</organism>
<dbReference type="EMBL" id="GG680339">
    <property type="protein sequence ID" value="EER06826.1"/>
    <property type="molecule type" value="Genomic_DNA"/>
</dbReference>
<reference evidence="3 4" key="1">
    <citation type="submission" date="2008-07" db="EMBL/GenBank/DDBJ databases">
        <authorList>
            <person name="El-Sayed N."/>
            <person name="Caler E."/>
            <person name="Inman J."/>
            <person name="Amedeo P."/>
            <person name="Hass B."/>
            <person name="Wortman J."/>
        </authorList>
    </citation>
    <scope>NUCLEOTIDE SEQUENCE [LARGE SCALE GENOMIC DNA]</scope>
    <source>
        <strain evidence="4">ATCC 50983 / TXsc</strain>
    </source>
</reference>
<evidence type="ECO:0000259" key="2">
    <source>
        <dbReference type="Pfam" id="PF24906"/>
    </source>
</evidence>
<feature type="domain" description="WRKY19-like zinc finger" evidence="2">
    <location>
        <begin position="87"/>
        <end position="111"/>
    </location>
</feature>
<gene>
    <name evidence="3" type="ORF">Pmar_PMAR002195</name>
</gene>